<evidence type="ECO:0008006" key="3">
    <source>
        <dbReference type="Google" id="ProtNLM"/>
    </source>
</evidence>
<dbReference type="EMBL" id="BOLY01000001">
    <property type="protein sequence ID" value="GIZ37982.1"/>
    <property type="molecule type" value="Genomic_DNA"/>
</dbReference>
<reference evidence="1 2" key="1">
    <citation type="submission" date="2021-01" db="EMBL/GenBank/DDBJ databases">
        <title>Cercospora kikuchii MAFF 305040 whole genome shotgun sequence.</title>
        <authorList>
            <person name="Kashiwa T."/>
            <person name="Suzuki T."/>
        </authorList>
    </citation>
    <scope>NUCLEOTIDE SEQUENCE [LARGE SCALE GENOMIC DNA]</scope>
    <source>
        <strain evidence="1 2">MAFF 305040</strain>
    </source>
</reference>
<gene>
    <name evidence="1" type="ORF">CKM354_000140900</name>
</gene>
<sequence>MTSSNTSWDTVLLWKSVMLPYFASTEPAITLPSAEEIRGCTNVLHERFRAKIVAVTEQIVAKFGGNVLERKGQALIYLERDVPKVPAPRLYAMYYHEDELFLVMQRAPGVQLEKLWPFLTGLEKQSIVIKLQDIFEKQFIVTKLQDIFNHLRETVCPIPDYFGGLAGEAVNYHLFFNQKGDGQSLLGPFHGEAAFTEGLTSNFRALRENNGHPVLKAQVWGEHLGKVLRDLRPTLTHGDVQRRNIVVAERTDCTVEGGQRIFDVFLVDWEMAGWLPRFWEFFIVSKRYHFTDLDEDWWLHLGKFLDVRLGEAATLSTFEQDYS</sequence>
<protein>
    <recommendedName>
        <fullName evidence="3">Aminoglycoside phosphotransferase domain-containing protein</fullName>
    </recommendedName>
</protein>
<dbReference type="PANTHER" id="PTHR21310">
    <property type="entry name" value="AMINOGLYCOSIDE PHOSPHOTRANSFERASE-RELATED-RELATED"/>
    <property type="match status" value="1"/>
</dbReference>
<proteinExistence type="predicted"/>
<evidence type="ECO:0000313" key="2">
    <source>
        <dbReference type="Proteomes" id="UP000825890"/>
    </source>
</evidence>
<dbReference type="RefSeq" id="XP_044652469.1">
    <property type="nucleotide sequence ID" value="XM_044796534.1"/>
</dbReference>
<comment type="caution">
    <text evidence="1">The sequence shown here is derived from an EMBL/GenBank/DDBJ whole genome shotgun (WGS) entry which is preliminary data.</text>
</comment>
<dbReference type="Proteomes" id="UP000825890">
    <property type="component" value="Unassembled WGS sequence"/>
</dbReference>
<dbReference type="AlphaFoldDB" id="A0A9P3FBW1"/>
<dbReference type="InterPro" id="IPR011009">
    <property type="entry name" value="Kinase-like_dom_sf"/>
</dbReference>
<dbReference type="PANTHER" id="PTHR21310:SF48">
    <property type="entry name" value="AMINOGLYCOSIDE PHOSPHOTRANSFERASE DOMAIN-CONTAINING PROTEIN"/>
    <property type="match status" value="1"/>
</dbReference>
<keyword evidence="2" id="KW-1185">Reference proteome</keyword>
<evidence type="ECO:0000313" key="1">
    <source>
        <dbReference type="EMBL" id="GIZ37982.1"/>
    </source>
</evidence>
<organism evidence="1 2">
    <name type="scientific">Cercospora kikuchii</name>
    <dbReference type="NCBI Taxonomy" id="84275"/>
    <lineage>
        <taxon>Eukaryota</taxon>
        <taxon>Fungi</taxon>
        <taxon>Dikarya</taxon>
        <taxon>Ascomycota</taxon>
        <taxon>Pezizomycotina</taxon>
        <taxon>Dothideomycetes</taxon>
        <taxon>Dothideomycetidae</taxon>
        <taxon>Mycosphaerellales</taxon>
        <taxon>Mycosphaerellaceae</taxon>
        <taxon>Cercospora</taxon>
    </lineage>
</organism>
<dbReference type="OrthoDB" id="4177236at2759"/>
<accession>A0A9P3FBW1</accession>
<dbReference type="InterPro" id="IPR051678">
    <property type="entry name" value="AGP_Transferase"/>
</dbReference>
<dbReference type="SUPFAM" id="SSF56112">
    <property type="entry name" value="Protein kinase-like (PK-like)"/>
    <property type="match status" value="1"/>
</dbReference>
<dbReference type="GeneID" id="68286984"/>
<name>A0A9P3FBW1_9PEZI</name>